<dbReference type="GO" id="GO:0016746">
    <property type="term" value="F:acyltransferase activity"/>
    <property type="evidence" value="ECO:0007669"/>
    <property type="project" value="UniProtKB-KW"/>
</dbReference>
<evidence type="ECO:0000313" key="1">
    <source>
        <dbReference type="EMBL" id="ECV4728818.1"/>
    </source>
</evidence>
<dbReference type="AlphaFoldDB" id="A0A609UL16"/>
<name>A0A609UL16_SALET</name>
<sequence length="55" mass="6499">MTEKNSFSISHEHSLTMDYVKAFGMIFVLVGHINNDIFNVYYAYLFHMPLFFFIG</sequence>
<feature type="non-terminal residue" evidence="1">
    <location>
        <position position="55"/>
    </location>
</feature>
<keyword evidence="1" id="KW-0808">Transferase</keyword>
<organism evidence="1">
    <name type="scientific">Salmonella enterica subsp. enterica serovar London</name>
    <dbReference type="NCBI Taxonomy" id="149390"/>
    <lineage>
        <taxon>Bacteria</taxon>
        <taxon>Pseudomonadati</taxon>
        <taxon>Pseudomonadota</taxon>
        <taxon>Gammaproteobacteria</taxon>
        <taxon>Enterobacterales</taxon>
        <taxon>Enterobacteriaceae</taxon>
        <taxon>Salmonella</taxon>
    </lineage>
</organism>
<keyword evidence="1" id="KW-0012">Acyltransferase</keyword>
<gene>
    <name evidence="1" type="ORF">DUZ66_22940</name>
</gene>
<protein>
    <submittedName>
        <fullName evidence="1">Acyltransferase</fullName>
    </submittedName>
</protein>
<dbReference type="EMBL" id="AAKSKZ010000107">
    <property type="protein sequence ID" value="ECV4728818.1"/>
    <property type="molecule type" value="Genomic_DNA"/>
</dbReference>
<proteinExistence type="predicted"/>
<accession>A0A609UL16</accession>
<comment type="caution">
    <text evidence="1">The sequence shown here is derived from an EMBL/GenBank/DDBJ whole genome shotgun (WGS) entry which is preliminary data.</text>
</comment>
<reference evidence="1" key="1">
    <citation type="submission" date="2018-07" db="EMBL/GenBank/DDBJ databases">
        <authorList>
            <consortium name="NARMS: The National Antimicrobial Resistance Monitoring System"/>
        </authorList>
    </citation>
    <scope>NUCLEOTIDE SEQUENCE</scope>
    <source>
        <strain evidence="1">FSIS11811398</strain>
    </source>
</reference>